<evidence type="ECO:0000313" key="4">
    <source>
        <dbReference type="Proteomes" id="UP000184330"/>
    </source>
</evidence>
<dbReference type="PANTHER" id="PTHR35910">
    <property type="entry name" value="2EXR DOMAIN-CONTAINING PROTEIN"/>
    <property type="match status" value="1"/>
</dbReference>
<gene>
    <name evidence="3" type="ORF">PAC_01454</name>
</gene>
<evidence type="ECO:0000259" key="2">
    <source>
        <dbReference type="Pfam" id="PF20150"/>
    </source>
</evidence>
<feature type="region of interest" description="Disordered" evidence="1">
    <location>
        <begin position="46"/>
        <end position="68"/>
    </location>
</feature>
<protein>
    <recommendedName>
        <fullName evidence="2">2EXR domain-containing protein</fullName>
    </recommendedName>
</protein>
<accession>A0A1L7WFP1</accession>
<dbReference type="AlphaFoldDB" id="A0A1L7WFP1"/>
<organism evidence="3 4">
    <name type="scientific">Phialocephala subalpina</name>
    <dbReference type="NCBI Taxonomy" id="576137"/>
    <lineage>
        <taxon>Eukaryota</taxon>
        <taxon>Fungi</taxon>
        <taxon>Dikarya</taxon>
        <taxon>Ascomycota</taxon>
        <taxon>Pezizomycotina</taxon>
        <taxon>Leotiomycetes</taxon>
        <taxon>Helotiales</taxon>
        <taxon>Mollisiaceae</taxon>
        <taxon>Phialocephala</taxon>
        <taxon>Phialocephala fortinii species complex</taxon>
    </lineage>
</organism>
<dbReference type="InterPro" id="IPR045518">
    <property type="entry name" value="2EXR"/>
</dbReference>
<keyword evidence="4" id="KW-1185">Reference proteome</keyword>
<evidence type="ECO:0000313" key="3">
    <source>
        <dbReference type="EMBL" id="CZR51577.1"/>
    </source>
</evidence>
<dbReference type="Proteomes" id="UP000184330">
    <property type="component" value="Unassembled WGS sequence"/>
</dbReference>
<feature type="region of interest" description="Disordered" evidence="1">
    <location>
        <begin position="114"/>
        <end position="153"/>
    </location>
</feature>
<dbReference type="EMBL" id="FJOG01000002">
    <property type="protein sequence ID" value="CZR51577.1"/>
    <property type="molecule type" value="Genomic_DNA"/>
</dbReference>
<sequence length="393" mass="44385">MTSLLIASNASGTKPHLLPTNPFLDSILSTSPRIFKNNESQVAMASTTDATETVAATSTARRGESEEITTSWTDAMNTEPDNLNPHLRELEKAMPSLIDATEVGSLNHVAGQQEAQQGLFPRPTPWRLRPSTSTHNHEDHRQYPPLNDAPSISSGTLTIEDSSTEEPKFMLFPRLPIELRLKIWQCAIPLFPRIIEIRRQGYTATYWTANISSASTLLNTSEESRDAVARFYENPPDLNVKISDERRTNDMRINLEVDTLFLDVDVLPYDALRGSLVLDQYLGEVFGTEYAQKVKSRLKNLALDWRLAYLPRVQDSDPGFEKLPNMMIVFKLHPWNESGRRLVGLTEFARPHTAWQDHVLEIWQQNTWAPMNLAICERVFNGDVKEASEVAGN</sequence>
<reference evidence="3 4" key="1">
    <citation type="submission" date="2016-03" db="EMBL/GenBank/DDBJ databases">
        <authorList>
            <person name="Ploux O."/>
        </authorList>
    </citation>
    <scope>NUCLEOTIDE SEQUENCE [LARGE SCALE GENOMIC DNA]</scope>
    <source>
        <strain evidence="3 4">UAMH 11012</strain>
    </source>
</reference>
<dbReference type="PANTHER" id="PTHR35910:SF6">
    <property type="entry name" value="2EXR DOMAIN-CONTAINING PROTEIN"/>
    <property type="match status" value="1"/>
</dbReference>
<feature type="domain" description="2EXR" evidence="2">
    <location>
        <begin position="169"/>
        <end position="260"/>
    </location>
</feature>
<name>A0A1L7WFP1_9HELO</name>
<feature type="compositionally biased region" description="Polar residues" evidence="1">
    <location>
        <begin position="46"/>
        <end position="60"/>
    </location>
</feature>
<proteinExistence type="predicted"/>
<dbReference type="Pfam" id="PF20150">
    <property type="entry name" value="2EXR"/>
    <property type="match status" value="1"/>
</dbReference>
<dbReference type="OrthoDB" id="3553482at2759"/>
<evidence type="ECO:0000256" key="1">
    <source>
        <dbReference type="SAM" id="MobiDB-lite"/>
    </source>
</evidence>